<accession>A0ABT8YAP9</accession>
<dbReference type="Proteomes" id="UP001169764">
    <property type="component" value="Unassembled WGS sequence"/>
</dbReference>
<dbReference type="NCBIfam" id="NF035944">
    <property type="entry name" value="PEPxxWA-CTERM"/>
    <property type="match status" value="1"/>
</dbReference>
<evidence type="ECO:0000259" key="2">
    <source>
        <dbReference type="Pfam" id="PF07589"/>
    </source>
</evidence>
<dbReference type="NCBIfam" id="TIGR02595">
    <property type="entry name" value="PEP_CTERM"/>
    <property type="match status" value="1"/>
</dbReference>
<protein>
    <submittedName>
        <fullName evidence="3">PEPxxWA-CTERM sorting domain-containing protein</fullName>
    </submittedName>
</protein>
<sequence length="201" mass="20572">MGKTVWGSVAAFLMASASHAVVVAGNTGGTSDGGVAIYGQSFTVSGTGSFNGLAFNFFNETGPAQASGSAFIFQSAYAGTPEGLSSASPGLLAQSASVSGGAYQFDPAFSVNAGQQYFLYTNSQYSTVGSGSDNYQGGNVYVAYDPNATFIPFPGQDANFRLTATSTNAVPEPATWAMFISGFGLIGGAMRRRQRVSVSFA</sequence>
<reference evidence="3" key="1">
    <citation type="submission" date="2023-07" db="EMBL/GenBank/DDBJ databases">
        <authorList>
            <person name="Kim M."/>
        </authorList>
    </citation>
    <scope>NUCLEOTIDE SEQUENCE</scope>
    <source>
        <strain evidence="3">BIUV-7</strain>
    </source>
</reference>
<comment type="caution">
    <text evidence="3">The sequence shown here is derived from an EMBL/GenBank/DDBJ whole genome shotgun (WGS) entry which is preliminary data.</text>
</comment>
<evidence type="ECO:0000256" key="1">
    <source>
        <dbReference type="SAM" id="SignalP"/>
    </source>
</evidence>
<feature type="chain" id="PRO_5047492953" evidence="1">
    <location>
        <begin position="21"/>
        <end position="201"/>
    </location>
</feature>
<organism evidence="3 4">
    <name type="scientific">Sphingomonas natans</name>
    <dbReference type="NCBI Taxonomy" id="3063330"/>
    <lineage>
        <taxon>Bacteria</taxon>
        <taxon>Pseudomonadati</taxon>
        <taxon>Pseudomonadota</taxon>
        <taxon>Alphaproteobacteria</taxon>
        <taxon>Sphingomonadales</taxon>
        <taxon>Sphingomonadaceae</taxon>
        <taxon>Sphingomonas</taxon>
    </lineage>
</organism>
<keyword evidence="1" id="KW-0732">Signal</keyword>
<evidence type="ECO:0000313" key="4">
    <source>
        <dbReference type="Proteomes" id="UP001169764"/>
    </source>
</evidence>
<name>A0ABT8YAP9_9SPHN</name>
<feature type="domain" description="Ice-binding protein C-terminal" evidence="2">
    <location>
        <begin position="169"/>
        <end position="193"/>
    </location>
</feature>
<dbReference type="InterPro" id="IPR013424">
    <property type="entry name" value="Ice-binding_C"/>
</dbReference>
<evidence type="ECO:0000313" key="3">
    <source>
        <dbReference type="EMBL" id="MDO6415406.1"/>
    </source>
</evidence>
<dbReference type="RefSeq" id="WP_303543421.1">
    <property type="nucleotide sequence ID" value="NZ_JAUOTP010000006.1"/>
</dbReference>
<dbReference type="EMBL" id="JAUOTP010000006">
    <property type="protein sequence ID" value="MDO6415406.1"/>
    <property type="molecule type" value="Genomic_DNA"/>
</dbReference>
<proteinExistence type="predicted"/>
<dbReference type="Pfam" id="PF07589">
    <property type="entry name" value="PEP-CTERM"/>
    <property type="match status" value="1"/>
</dbReference>
<feature type="signal peptide" evidence="1">
    <location>
        <begin position="1"/>
        <end position="20"/>
    </location>
</feature>
<gene>
    <name evidence="3" type="ORF">Q4F19_13520</name>
</gene>
<keyword evidence="4" id="KW-1185">Reference proteome</keyword>